<keyword evidence="3" id="KW-1185">Reference proteome</keyword>
<organism evidence="2 3">
    <name type="scientific">Maledivibacter halophilus</name>
    <dbReference type="NCBI Taxonomy" id="36842"/>
    <lineage>
        <taxon>Bacteria</taxon>
        <taxon>Bacillati</taxon>
        <taxon>Bacillota</taxon>
        <taxon>Clostridia</taxon>
        <taxon>Peptostreptococcales</taxon>
        <taxon>Caminicellaceae</taxon>
        <taxon>Maledivibacter</taxon>
    </lineage>
</organism>
<keyword evidence="1" id="KW-0472">Membrane</keyword>
<gene>
    <name evidence="2" type="ORF">SAMN02194393_02583</name>
</gene>
<dbReference type="InterPro" id="IPR009570">
    <property type="entry name" value="Spore_III_AC"/>
</dbReference>
<protein>
    <submittedName>
        <fullName evidence="2">Stage III sporulation protein AC</fullName>
    </submittedName>
</protein>
<dbReference type="STRING" id="36842.SAMN02194393_02583"/>
<accession>A0A1T5L8E7</accession>
<dbReference type="EMBL" id="FUZT01000006">
    <property type="protein sequence ID" value="SKC72214.1"/>
    <property type="molecule type" value="Genomic_DNA"/>
</dbReference>
<sequence length="67" mass="7370">MVIDIGLIIKIAAIGILVAILNQLLIHSGREETAMMTTIAGLIVVLLMIINLVNKLFTTVKTMFEIY</sequence>
<evidence type="ECO:0000313" key="3">
    <source>
        <dbReference type="Proteomes" id="UP000190285"/>
    </source>
</evidence>
<evidence type="ECO:0000313" key="2">
    <source>
        <dbReference type="EMBL" id="SKC72214.1"/>
    </source>
</evidence>
<dbReference type="InterPro" id="IPR025664">
    <property type="entry name" value="Spore_III_AC/AD"/>
</dbReference>
<dbReference type="NCBIfam" id="TIGR02848">
    <property type="entry name" value="spore_III_AC"/>
    <property type="match status" value="1"/>
</dbReference>
<dbReference type="Proteomes" id="UP000190285">
    <property type="component" value="Unassembled WGS sequence"/>
</dbReference>
<reference evidence="2 3" key="1">
    <citation type="submission" date="2017-02" db="EMBL/GenBank/DDBJ databases">
        <authorList>
            <person name="Peterson S.W."/>
        </authorList>
    </citation>
    <scope>NUCLEOTIDE SEQUENCE [LARGE SCALE GENOMIC DNA]</scope>
    <source>
        <strain evidence="2 3">M1</strain>
    </source>
</reference>
<dbReference type="AlphaFoldDB" id="A0A1T5L8E7"/>
<evidence type="ECO:0000256" key="1">
    <source>
        <dbReference type="SAM" id="Phobius"/>
    </source>
</evidence>
<proteinExistence type="predicted"/>
<feature type="transmembrane region" description="Helical" evidence="1">
    <location>
        <begin position="33"/>
        <end position="53"/>
    </location>
</feature>
<name>A0A1T5L8E7_9FIRM</name>
<keyword evidence="1" id="KW-0812">Transmembrane</keyword>
<keyword evidence="1" id="KW-1133">Transmembrane helix</keyword>
<feature type="transmembrane region" description="Helical" evidence="1">
    <location>
        <begin position="7"/>
        <end position="27"/>
    </location>
</feature>
<dbReference type="Pfam" id="PF06686">
    <property type="entry name" value="SpoIIIAC"/>
    <property type="match status" value="1"/>
</dbReference>